<dbReference type="PATRIC" id="fig|442562.3.peg.327"/>
<dbReference type="HOGENOM" id="CLU_163976_0_0_5"/>
<dbReference type="Pfam" id="PF14026">
    <property type="entry name" value="SCO4226-like"/>
    <property type="match status" value="1"/>
</dbReference>
<evidence type="ECO:0008006" key="3">
    <source>
        <dbReference type="Google" id="ProtNLM"/>
    </source>
</evidence>
<name>A0A017HUE6_9RHOB</name>
<gene>
    <name evidence="1" type="ORF">Rumeso_00328</name>
</gene>
<evidence type="ECO:0000313" key="2">
    <source>
        <dbReference type="Proteomes" id="UP000019666"/>
    </source>
</evidence>
<sequence>MQTYVIRRPSFCADMAELEACGRTSAEVGEQMSSRVRWIRSYVVEEPDGRLGTVCIYQARDGESIREHARRVGMPGEEFYPVASTVIVRPDPVEAVPA</sequence>
<dbReference type="OrthoDB" id="9800027at2"/>
<dbReference type="InterPro" id="IPR025336">
    <property type="entry name" value="SCO4226-like"/>
</dbReference>
<evidence type="ECO:0000313" key="1">
    <source>
        <dbReference type="EMBL" id="EYD78092.1"/>
    </source>
</evidence>
<proteinExistence type="predicted"/>
<dbReference type="EMBL" id="AOSK01000016">
    <property type="protein sequence ID" value="EYD78092.1"/>
    <property type="molecule type" value="Genomic_DNA"/>
</dbReference>
<dbReference type="STRING" id="442562.Rumeso_00328"/>
<reference evidence="1 2" key="1">
    <citation type="submission" date="2013-02" db="EMBL/GenBank/DDBJ databases">
        <authorList>
            <person name="Fiebig A."/>
            <person name="Goeker M."/>
            <person name="Klenk H.-P.P."/>
        </authorList>
    </citation>
    <scope>NUCLEOTIDE SEQUENCE [LARGE SCALE GENOMIC DNA]</scope>
    <source>
        <strain evidence="1 2">DSM 19309</strain>
    </source>
</reference>
<dbReference type="RefSeq" id="WP_037283429.1">
    <property type="nucleotide sequence ID" value="NZ_KK088619.1"/>
</dbReference>
<dbReference type="Proteomes" id="UP000019666">
    <property type="component" value="Unassembled WGS sequence"/>
</dbReference>
<keyword evidence="2" id="KW-1185">Reference proteome</keyword>
<protein>
    <recommendedName>
        <fullName evidence="3">DUF4242 domain-containing protein</fullName>
    </recommendedName>
</protein>
<accession>A0A017HUE6</accession>
<comment type="caution">
    <text evidence="1">The sequence shown here is derived from an EMBL/GenBank/DDBJ whole genome shotgun (WGS) entry which is preliminary data.</text>
</comment>
<organism evidence="1 2">
    <name type="scientific">Rubellimicrobium mesophilum DSM 19309</name>
    <dbReference type="NCBI Taxonomy" id="442562"/>
    <lineage>
        <taxon>Bacteria</taxon>
        <taxon>Pseudomonadati</taxon>
        <taxon>Pseudomonadota</taxon>
        <taxon>Alphaproteobacteria</taxon>
        <taxon>Rhodobacterales</taxon>
        <taxon>Roseobacteraceae</taxon>
        <taxon>Rubellimicrobium</taxon>
    </lineage>
</organism>
<dbReference type="AlphaFoldDB" id="A0A017HUE6"/>